<feature type="region of interest" description="Disordered" evidence="1">
    <location>
        <begin position="280"/>
        <end position="406"/>
    </location>
</feature>
<keyword evidence="3" id="KW-1185">Reference proteome</keyword>
<dbReference type="EMBL" id="JAEHOE010000119">
    <property type="protein sequence ID" value="KAG2486023.1"/>
    <property type="molecule type" value="Genomic_DNA"/>
</dbReference>
<sequence>MEEQEDTHQPEDLEGCEKLIEGSSLKNNFLRIGQALVTINDRKLYKRAGSTSFTQYIEQRSDFGFGPRQALRLLAATRLVRNFPPTIALPTSERQVRALVGLDQQQAVKVWVKANLIAQETGVPLTHRLVESVLGKELPTSYRQATRDWQDYTPPDSDYYSTPTHILAAVRKVFGGPIDLDPASDPHANEAVKAARIYTAEEDGLCPNNPWSGKVFIHPPSGVIGSEPLQGLFLERAVREVEAKRVSECILFLRAAVGHRWFHRVFSHPHCWVAERATKKAPGSAGGGGASTPAAAPAKDKDKEKGKGKDKDKEKDKEKEKEKEKVKDEKEKDKDGEMDKDADKSGGGGGGGSGGDAGGGEAGAGGAEEGVTYEKLPPEGTATASPGGAKNGGGGGASAGASASAGAKCLSPRGMVVVYLGRRVKEFCTHFKELGHIPGHNGWSGKDVPGGRNKPEPPAEAQPQPEPAPAPAAAAAAAGATAAGAGSAAAGTGAGAEAAAGASGSAPAAGGGVQGPGSEGQGAGAQGLAEPKPEPGQGQAPPESTSIPVAMDSVPEAGVEAAASGGGAGDGAGAGVEAAAAAGQGAAEGASDKPQTAGPVGMEIEVSAVAVAEVEAGPAAVGPGIVEVGLGAGADAGVAAGAEGQVQVPMEAEAGLGPVAQAAEGAGAGIDGMVIEAVIGIEGGAGAPTDPSG</sequence>
<name>A0A835XNH6_9CHLO</name>
<accession>A0A835XNH6</accession>
<feature type="compositionally biased region" description="Low complexity" evidence="1">
    <location>
        <begin position="471"/>
        <end position="508"/>
    </location>
</feature>
<dbReference type="OrthoDB" id="2155333at2759"/>
<feature type="compositionally biased region" description="Gly residues" evidence="1">
    <location>
        <begin position="389"/>
        <end position="398"/>
    </location>
</feature>
<reference evidence="2" key="1">
    <citation type="journal article" date="2020" name="bioRxiv">
        <title>Comparative genomics of Chlamydomonas.</title>
        <authorList>
            <person name="Craig R.J."/>
            <person name="Hasan A.R."/>
            <person name="Ness R.W."/>
            <person name="Keightley P.D."/>
        </authorList>
    </citation>
    <scope>NUCLEOTIDE SEQUENCE</scope>
    <source>
        <strain evidence="2">CCAP 11/70</strain>
    </source>
</reference>
<feature type="compositionally biased region" description="Gly residues" evidence="1">
    <location>
        <begin position="509"/>
        <end position="525"/>
    </location>
</feature>
<evidence type="ECO:0000313" key="2">
    <source>
        <dbReference type="EMBL" id="KAG2486023.1"/>
    </source>
</evidence>
<feature type="compositionally biased region" description="Gly residues" evidence="1">
    <location>
        <begin position="345"/>
        <end position="368"/>
    </location>
</feature>
<evidence type="ECO:0000256" key="1">
    <source>
        <dbReference type="SAM" id="MobiDB-lite"/>
    </source>
</evidence>
<dbReference type="AlphaFoldDB" id="A0A835XNH6"/>
<dbReference type="Proteomes" id="UP000612055">
    <property type="component" value="Unassembled WGS sequence"/>
</dbReference>
<proteinExistence type="predicted"/>
<feature type="compositionally biased region" description="Pro residues" evidence="1">
    <location>
        <begin position="456"/>
        <end position="470"/>
    </location>
</feature>
<organism evidence="2 3">
    <name type="scientific">Edaphochlamys debaryana</name>
    <dbReference type="NCBI Taxonomy" id="47281"/>
    <lineage>
        <taxon>Eukaryota</taxon>
        <taxon>Viridiplantae</taxon>
        <taxon>Chlorophyta</taxon>
        <taxon>core chlorophytes</taxon>
        <taxon>Chlorophyceae</taxon>
        <taxon>CS clade</taxon>
        <taxon>Chlamydomonadales</taxon>
        <taxon>Chlamydomonadales incertae sedis</taxon>
        <taxon>Edaphochlamys</taxon>
    </lineage>
</organism>
<protein>
    <submittedName>
        <fullName evidence="2">Uncharacterized protein</fullName>
    </submittedName>
</protein>
<comment type="caution">
    <text evidence="2">The sequence shown here is derived from an EMBL/GenBank/DDBJ whole genome shotgun (WGS) entry which is preliminary data.</text>
</comment>
<feature type="region of interest" description="Disordered" evidence="1">
    <location>
        <begin position="434"/>
        <end position="549"/>
    </location>
</feature>
<feature type="compositionally biased region" description="Basic and acidic residues" evidence="1">
    <location>
        <begin position="298"/>
        <end position="344"/>
    </location>
</feature>
<evidence type="ECO:0000313" key="3">
    <source>
        <dbReference type="Proteomes" id="UP000612055"/>
    </source>
</evidence>
<gene>
    <name evidence="2" type="ORF">HYH03_015336</name>
</gene>